<dbReference type="InterPro" id="IPR011075">
    <property type="entry name" value="TetR_C"/>
</dbReference>
<dbReference type="PANTHER" id="PTHR47506">
    <property type="entry name" value="TRANSCRIPTIONAL REGULATORY PROTEIN"/>
    <property type="match status" value="1"/>
</dbReference>
<evidence type="ECO:0000259" key="3">
    <source>
        <dbReference type="Pfam" id="PF16925"/>
    </source>
</evidence>
<evidence type="ECO:0000313" key="4">
    <source>
        <dbReference type="EMBL" id="MQY26388.1"/>
    </source>
</evidence>
<dbReference type="InterPro" id="IPR036271">
    <property type="entry name" value="Tet_transcr_reg_TetR-rel_C_sf"/>
</dbReference>
<dbReference type="PANTHER" id="PTHR47506:SF6">
    <property type="entry name" value="HTH-TYPE TRANSCRIPTIONAL REPRESSOR NEMR"/>
    <property type="match status" value="1"/>
</dbReference>
<dbReference type="AlphaFoldDB" id="A0A7K0DL20"/>
<dbReference type="Pfam" id="PF16925">
    <property type="entry name" value="TetR_C_13"/>
    <property type="match status" value="1"/>
</dbReference>
<evidence type="ECO:0000256" key="1">
    <source>
        <dbReference type="ARBA" id="ARBA00023015"/>
    </source>
</evidence>
<proteinExistence type="predicted"/>
<keyword evidence="2" id="KW-0804">Transcription</keyword>
<gene>
    <name evidence="4" type="ORF">NRB56_19550</name>
</gene>
<keyword evidence="1" id="KW-0805">Transcription regulation</keyword>
<reference evidence="4 5" key="1">
    <citation type="submission" date="2019-10" db="EMBL/GenBank/DDBJ databases">
        <title>Nocardia macrotermitis sp. nov. and Nocardia aurantia sp. nov., isolated from the gut of fungus growing-termite Macrotermes natalensis.</title>
        <authorList>
            <person name="Benndorf R."/>
            <person name="Schwitalla J."/>
            <person name="Martin K."/>
            <person name="De Beer W."/>
            <person name="Kaster A.-K."/>
            <person name="Vollmers J."/>
            <person name="Poulsen M."/>
            <person name="Beemelmanns C."/>
        </authorList>
    </citation>
    <scope>NUCLEOTIDE SEQUENCE [LARGE SCALE GENOMIC DNA]</scope>
    <source>
        <strain evidence="4 5">RB56</strain>
    </source>
</reference>
<dbReference type="Gene3D" id="1.10.10.60">
    <property type="entry name" value="Homeodomain-like"/>
    <property type="match status" value="1"/>
</dbReference>
<evidence type="ECO:0000256" key="2">
    <source>
        <dbReference type="ARBA" id="ARBA00023163"/>
    </source>
</evidence>
<dbReference type="SUPFAM" id="SSF46689">
    <property type="entry name" value="Homeodomain-like"/>
    <property type="match status" value="1"/>
</dbReference>
<comment type="caution">
    <text evidence="4">The sequence shown here is derived from an EMBL/GenBank/DDBJ whole genome shotgun (WGS) entry which is preliminary data.</text>
</comment>
<organism evidence="4 5">
    <name type="scientific">Nocardia aurantia</name>
    <dbReference type="NCBI Taxonomy" id="2585199"/>
    <lineage>
        <taxon>Bacteria</taxon>
        <taxon>Bacillati</taxon>
        <taxon>Actinomycetota</taxon>
        <taxon>Actinomycetes</taxon>
        <taxon>Mycobacteriales</taxon>
        <taxon>Nocardiaceae</taxon>
        <taxon>Nocardia</taxon>
    </lineage>
</organism>
<keyword evidence="5" id="KW-1185">Reference proteome</keyword>
<dbReference type="EMBL" id="WEGI01000004">
    <property type="protein sequence ID" value="MQY26388.1"/>
    <property type="molecule type" value="Genomic_DNA"/>
</dbReference>
<dbReference type="Gene3D" id="1.10.357.10">
    <property type="entry name" value="Tetracycline Repressor, domain 2"/>
    <property type="match status" value="1"/>
</dbReference>
<evidence type="ECO:0000313" key="5">
    <source>
        <dbReference type="Proteomes" id="UP000431401"/>
    </source>
</evidence>
<feature type="domain" description="Tetracyclin repressor-like C-terminal" evidence="3">
    <location>
        <begin position="95"/>
        <end position="200"/>
    </location>
</feature>
<name>A0A7K0DL20_9NOCA</name>
<dbReference type="Proteomes" id="UP000431401">
    <property type="component" value="Unassembled WGS sequence"/>
</dbReference>
<dbReference type="SUPFAM" id="SSF48498">
    <property type="entry name" value="Tetracyclin repressor-like, C-terminal domain"/>
    <property type="match status" value="1"/>
</dbReference>
<dbReference type="InterPro" id="IPR009057">
    <property type="entry name" value="Homeodomain-like_sf"/>
</dbReference>
<accession>A0A7K0DL20</accession>
<protein>
    <recommendedName>
        <fullName evidence="3">Tetracyclin repressor-like C-terminal domain-containing protein</fullName>
    </recommendedName>
</protein>
<sequence length="208" mass="22499">MRSYALNMAPPTADKRVLRGARTRRIIARHAADIASQDGLDGLSLGRLAEDLGLSKSGVQTLFVTKERLQLAAVEAARSLFAESVVTASDSAAPGLATLRALIERWIEYAAAPLFRGGCFWGANLVRFGNKPGPVRDALVASSREWTDLLTRELGTAISAGEVAERDVELTVFQLDALLLAANTRLRLGDTEAMTKLRRTVDELLRAP</sequence>